<sequence length="58" mass="6736">GKIYFKTLYKSKPGKQFDLEMIMIGNFVTCYSYPLFIRIGQSGEIPCQRNLPTHEVHP</sequence>
<protein>
    <submittedName>
        <fullName evidence="1">Uncharacterized protein</fullName>
    </submittedName>
</protein>
<dbReference type="AlphaFoldDB" id="A0AAD7Z3P4"/>
<feature type="non-terminal residue" evidence="1">
    <location>
        <position position="1"/>
    </location>
</feature>
<dbReference type="EMBL" id="JASPKZ010010696">
    <property type="protein sequence ID" value="KAJ9573528.1"/>
    <property type="molecule type" value="Genomic_DNA"/>
</dbReference>
<keyword evidence="2" id="KW-1185">Reference proteome</keyword>
<accession>A0AAD7Z3P4</accession>
<reference evidence="1" key="2">
    <citation type="submission" date="2023-05" db="EMBL/GenBank/DDBJ databases">
        <authorList>
            <person name="Fouks B."/>
        </authorList>
    </citation>
    <scope>NUCLEOTIDE SEQUENCE</scope>
    <source>
        <strain evidence="1">Stay&amp;Tobe</strain>
        <tissue evidence="1">Testes</tissue>
    </source>
</reference>
<evidence type="ECO:0000313" key="2">
    <source>
        <dbReference type="Proteomes" id="UP001233999"/>
    </source>
</evidence>
<dbReference type="Proteomes" id="UP001233999">
    <property type="component" value="Unassembled WGS sequence"/>
</dbReference>
<feature type="non-terminal residue" evidence="1">
    <location>
        <position position="58"/>
    </location>
</feature>
<gene>
    <name evidence="1" type="ORF">L9F63_009092</name>
</gene>
<name>A0AAD7Z3P4_DIPPU</name>
<comment type="caution">
    <text evidence="1">The sequence shown here is derived from an EMBL/GenBank/DDBJ whole genome shotgun (WGS) entry which is preliminary data.</text>
</comment>
<organism evidence="1 2">
    <name type="scientific">Diploptera punctata</name>
    <name type="common">Pacific beetle cockroach</name>
    <dbReference type="NCBI Taxonomy" id="6984"/>
    <lineage>
        <taxon>Eukaryota</taxon>
        <taxon>Metazoa</taxon>
        <taxon>Ecdysozoa</taxon>
        <taxon>Arthropoda</taxon>
        <taxon>Hexapoda</taxon>
        <taxon>Insecta</taxon>
        <taxon>Pterygota</taxon>
        <taxon>Neoptera</taxon>
        <taxon>Polyneoptera</taxon>
        <taxon>Dictyoptera</taxon>
        <taxon>Blattodea</taxon>
        <taxon>Blaberoidea</taxon>
        <taxon>Blaberidae</taxon>
        <taxon>Diplopterinae</taxon>
        <taxon>Diploptera</taxon>
    </lineage>
</organism>
<proteinExistence type="predicted"/>
<evidence type="ECO:0000313" key="1">
    <source>
        <dbReference type="EMBL" id="KAJ9573528.1"/>
    </source>
</evidence>
<reference evidence="1" key="1">
    <citation type="journal article" date="2023" name="IScience">
        <title>Live-bearing cockroach genome reveals convergent evolutionary mechanisms linked to viviparity in insects and beyond.</title>
        <authorList>
            <person name="Fouks B."/>
            <person name="Harrison M.C."/>
            <person name="Mikhailova A.A."/>
            <person name="Marchal E."/>
            <person name="English S."/>
            <person name="Carruthers M."/>
            <person name="Jennings E.C."/>
            <person name="Chiamaka E.L."/>
            <person name="Frigard R.A."/>
            <person name="Pippel M."/>
            <person name="Attardo G.M."/>
            <person name="Benoit J.B."/>
            <person name="Bornberg-Bauer E."/>
            <person name="Tobe S.S."/>
        </authorList>
    </citation>
    <scope>NUCLEOTIDE SEQUENCE</scope>
    <source>
        <strain evidence="1">Stay&amp;Tobe</strain>
    </source>
</reference>